<dbReference type="SUPFAM" id="SSF51556">
    <property type="entry name" value="Metallo-dependent hydrolases"/>
    <property type="match status" value="1"/>
</dbReference>
<accession>A0A382RIN9</accession>
<reference evidence="3" key="1">
    <citation type="submission" date="2018-05" db="EMBL/GenBank/DDBJ databases">
        <authorList>
            <person name="Lanie J.A."/>
            <person name="Ng W.-L."/>
            <person name="Kazmierczak K.M."/>
            <person name="Andrzejewski T.M."/>
            <person name="Davidsen T.M."/>
            <person name="Wayne K.J."/>
            <person name="Tettelin H."/>
            <person name="Glass J.I."/>
            <person name="Rusch D."/>
            <person name="Podicherti R."/>
            <person name="Tsui H.-C.T."/>
            <person name="Winkler M.E."/>
        </authorList>
    </citation>
    <scope>NUCLEOTIDE SEQUENCE</scope>
</reference>
<dbReference type="InterPro" id="IPR032466">
    <property type="entry name" value="Metal_Hydrolase"/>
</dbReference>
<dbReference type="EMBL" id="UINC01121729">
    <property type="protein sequence ID" value="SVC97092.1"/>
    <property type="molecule type" value="Genomic_DNA"/>
</dbReference>
<dbReference type="Gene3D" id="3.20.20.140">
    <property type="entry name" value="Metal-dependent hydrolases"/>
    <property type="match status" value="1"/>
</dbReference>
<proteinExistence type="predicted"/>
<dbReference type="InterPro" id="IPR011059">
    <property type="entry name" value="Metal-dep_hydrolase_composite"/>
</dbReference>
<protein>
    <recommendedName>
        <fullName evidence="2">Amidohydrolase-related domain-containing protein</fullName>
    </recommendedName>
</protein>
<gene>
    <name evidence="3" type="ORF">METZ01_LOCUS349946</name>
</gene>
<dbReference type="InterPro" id="IPR050287">
    <property type="entry name" value="MTA/SAH_deaminase"/>
</dbReference>
<evidence type="ECO:0000313" key="3">
    <source>
        <dbReference type="EMBL" id="SVC97092.1"/>
    </source>
</evidence>
<dbReference type="SUPFAM" id="SSF51338">
    <property type="entry name" value="Composite domain of metallo-dependent hydrolases"/>
    <property type="match status" value="1"/>
</dbReference>
<dbReference type="PANTHER" id="PTHR43794">
    <property type="entry name" value="AMINOHYDROLASE SSNA-RELATED"/>
    <property type="match status" value="1"/>
</dbReference>
<dbReference type="Gene3D" id="2.30.40.10">
    <property type="entry name" value="Urease, subunit C, domain 1"/>
    <property type="match status" value="1"/>
</dbReference>
<dbReference type="AlphaFoldDB" id="A0A382RIN9"/>
<evidence type="ECO:0000256" key="1">
    <source>
        <dbReference type="ARBA" id="ARBA00022801"/>
    </source>
</evidence>
<name>A0A382RIN9_9ZZZZ</name>
<dbReference type="InterPro" id="IPR006680">
    <property type="entry name" value="Amidohydro-rel"/>
</dbReference>
<dbReference type="PANTHER" id="PTHR43794:SF11">
    <property type="entry name" value="AMIDOHYDROLASE-RELATED DOMAIN-CONTAINING PROTEIN"/>
    <property type="match status" value="1"/>
</dbReference>
<organism evidence="3">
    <name type="scientific">marine metagenome</name>
    <dbReference type="NCBI Taxonomy" id="408172"/>
    <lineage>
        <taxon>unclassified sequences</taxon>
        <taxon>metagenomes</taxon>
        <taxon>ecological metagenomes</taxon>
    </lineage>
</organism>
<feature type="domain" description="Amidohydrolase-related" evidence="2">
    <location>
        <begin position="54"/>
        <end position="141"/>
    </location>
</feature>
<feature type="non-terminal residue" evidence="3">
    <location>
        <position position="217"/>
    </location>
</feature>
<keyword evidence="1" id="KW-0378">Hydrolase</keyword>
<sequence length="217" mass="23993">MRKILIQGGTVISMKPSRVAGLIENILIENEQISDVGDINPTDDMEEIDATDCIVLPGLIDSHVHTWQTGLRGIAGDWTVPQYMRAMHRGLATFFQPEDIYIANLIGALSKLDAGITTLVDWCHNNPTPDHTDSAIDGLFESGARALFLHGSPKPDPKPGQKHYSEVPMPRGEIERLRKGRLATDDALVTLGLAVLGPQYSVYEVCEQDYRLAQEYQ</sequence>
<dbReference type="GO" id="GO:0016810">
    <property type="term" value="F:hydrolase activity, acting on carbon-nitrogen (but not peptide) bonds"/>
    <property type="evidence" value="ECO:0007669"/>
    <property type="project" value="InterPro"/>
</dbReference>
<evidence type="ECO:0000259" key="2">
    <source>
        <dbReference type="Pfam" id="PF01979"/>
    </source>
</evidence>
<dbReference type="Pfam" id="PF01979">
    <property type="entry name" value="Amidohydro_1"/>
    <property type="match status" value="1"/>
</dbReference>